<dbReference type="PIRSF" id="PIRSF019345">
    <property type="entry name" value="ScpB"/>
    <property type="match status" value="1"/>
</dbReference>
<keyword evidence="1" id="KW-0963">Cytoplasm</keyword>
<evidence type="ECO:0000256" key="5">
    <source>
        <dbReference type="SAM" id="MobiDB-lite"/>
    </source>
</evidence>
<dbReference type="InterPro" id="IPR036388">
    <property type="entry name" value="WH-like_DNA-bd_sf"/>
</dbReference>
<keyword evidence="2" id="KW-0132">Cell division</keyword>
<dbReference type="SUPFAM" id="SSF46785">
    <property type="entry name" value="Winged helix' DNA-binding domain"/>
    <property type="match status" value="2"/>
</dbReference>
<dbReference type="InterPro" id="IPR005234">
    <property type="entry name" value="ScpB_csome_segregation"/>
</dbReference>
<dbReference type="PANTHER" id="PTHR34298">
    <property type="entry name" value="SEGREGATION AND CONDENSATION PROTEIN B"/>
    <property type="match status" value="1"/>
</dbReference>
<evidence type="ECO:0000256" key="3">
    <source>
        <dbReference type="ARBA" id="ARBA00022829"/>
    </source>
</evidence>
<reference evidence="6" key="1">
    <citation type="submission" date="2016-02" db="EMBL/GenBank/DDBJ databases">
        <title>Halorhodospira halochloris DSM-1059 complete genome, version 2.</title>
        <authorList>
            <person name="Tsukatani Y."/>
        </authorList>
    </citation>
    <scope>NUCLEOTIDE SEQUENCE</scope>
    <source>
        <strain evidence="6">DSM 1059</strain>
    </source>
</reference>
<proteinExistence type="predicted"/>
<dbReference type="KEGG" id="hhk:HH1059_19060"/>
<evidence type="ECO:0000256" key="4">
    <source>
        <dbReference type="ARBA" id="ARBA00023306"/>
    </source>
</evidence>
<dbReference type="Pfam" id="PF04079">
    <property type="entry name" value="SMC_ScpB"/>
    <property type="match status" value="1"/>
</dbReference>
<sequence length="203" mass="22629">MPTVKNIIEAALLASGEPLRISQLQDLFVSDDGIEPPSAERVREELDNLASEYEQRGIELRRVAGGYRIQVRSELAPWVSRLWQERPARYSRALLETLALIAYRQPITRGEIEHVRGVSVSTSIIRTLEELDWVQVIGKRDVPGRPALYATTDAFLAHFNLDSLAQLPDLAAVHESSDKQQADRQAAENPASECAESSTVRGE</sequence>
<dbReference type="RefSeq" id="WP_096409937.1">
    <property type="nucleotide sequence ID" value="NZ_AP017372.2"/>
</dbReference>
<keyword evidence="7" id="KW-1185">Reference proteome</keyword>
<evidence type="ECO:0000256" key="2">
    <source>
        <dbReference type="ARBA" id="ARBA00022618"/>
    </source>
</evidence>
<evidence type="ECO:0000256" key="1">
    <source>
        <dbReference type="ARBA" id="ARBA00022490"/>
    </source>
</evidence>
<dbReference type="OrthoDB" id="9806226at2"/>
<keyword evidence="3" id="KW-0159">Chromosome partition</keyword>
<accession>A0A0X8XB22</accession>
<dbReference type="GO" id="GO:0051301">
    <property type="term" value="P:cell division"/>
    <property type="evidence" value="ECO:0007669"/>
    <property type="project" value="UniProtKB-KW"/>
</dbReference>
<dbReference type="Gene3D" id="1.10.10.10">
    <property type="entry name" value="Winged helix-like DNA-binding domain superfamily/Winged helix DNA-binding domain"/>
    <property type="match status" value="2"/>
</dbReference>
<dbReference type="AlphaFoldDB" id="A0A0X8XB22"/>
<dbReference type="PANTHER" id="PTHR34298:SF2">
    <property type="entry name" value="SEGREGATION AND CONDENSATION PROTEIN B"/>
    <property type="match status" value="1"/>
</dbReference>
<organism evidence="6 7">
    <name type="scientific">Halorhodospira halochloris</name>
    <name type="common">Ectothiorhodospira halochloris</name>
    <dbReference type="NCBI Taxonomy" id="1052"/>
    <lineage>
        <taxon>Bacteria</taxon>
        <taxon>Pseudomonadati</taxon>
        <taxon>Pseudomonadota</taxon>
        <taxon>Gammaproteobacteria</taxon>
        <taxon>Chromatiales</taxon>
        <taxon>Ectothiorhodospiraceae</taxon>
        <taxon>Halorhodospira</taxon>
    </lineage>
</organism>
<gene>
    <name evidence="6" type="ORF">HH1059_19060</name>
</gene>
<feature type="compositionally biased region" description="Basic and acidic residues" evidence="5">
    <location>
        <begin position="175"/>
        <end position="186"/>
    </location>
</feature>
<dbReference type="GO" id="GO:0051304">
    <property type="term" value="P:chromosome separation"/>
    <property type="evidence" value="ECO:0007669"/>
    <property type="project" value="InterPro"/>
</dbReference>
<protein>
    <submittedName>
        <fullName evidence="6">Segregation and condensation protein B</fullName>
    </submittedName>
</protein>
<evidence type="ECO:0000313" key="7">
    <source>
        <dbReference type="Proteomes" id="UP000218890"/>
    </source>
</evidence>
<dbReference type="InterPro" id="IPR036390">
    <property type="entry name" value="WH_DNA-bd_sf"/>
</dbReference>
<feature type="region of interest" description="Disordered" evidence="5">
    <location>
        <begin position="172"/>
        <end position="203"/>
    </location>
</feature>
<dbReference type="EMBL" id="AP017372">
    <property type="protein sequence ID" value="BAU58594.1"/>
    <property type="molecule type" value="Genomic_DNA"/>
</dbReference>
<dbReference type="NCBIfam" id="TIGR00281">
    <property type="entry name" value="SMC-Scp complex subunit ScpB"/>
    <property type="match status" value="1"/>
</dbReference>
<name>A0A0X8XB22_HALHR</name>
<dbReference type="Proteomes" id="UP000218890">
    <property type="component" value="Chromosome"/>
</dbReference>
<keyword evidence="4" id="KW-0131">Cell cycle</keyword>
<evidence type="ECO:0000313" key="6">
    <source>
        <dbReference type="EMBL" id="BAU58594.1"/>
    </source>
</evidence>